<evidence type="ECO:0000313" key="9">
    <source>
        <dbReference type="Proteomes" id="UP000475862"/>
    </source>
</evidence>
<dbReference type="InterPro" id="IPR010280">
    <property type="entry name" value="U5_MeTrfase_fam"/>
</dbReference>
<name>A0A6G0TET9_APHGL</name>
<proteinExistence type="inferred from homology"/>
<dbReference type="PROSITE" id="PS51687">
    <property type="entry name" value="SAM_MT_RNA_M5U"/>
    <property type="match status" value="1"/>
</dbReference>
<feature type="binding site" evidence="6">
    <location>
        <position position="228"/>
    </location>
    <ligand>
        <name>S-adenosyl-L-methionine</name>
        <dbReference type="ChEBI" id="CHEBI:59789"/>
    </ligand>
</feature>
<evidence type="ECO:0000256" key="2">
    <source>
        <dbReference type="ARBA" id="ARBA00022679"/>
    </source>
</evidence>
<dbReference type="CDD" id="cd02440">
    <property type="entry name" value="AdoMet_MTases"/>
    <property type="match status" value="1"/>
</dbReference>
<sequence>MKSVFVHNRPTGHCSCSPRFIAQRNGFVLYSNTHWTGFKMYTGINPDSDSVAVGLRVKDSMDGIHYVGPPDCLRNLPMPMITLAKKFEDFVKNNSQDWRIWRNMIIRMNEDGEVMVSIVINQHLLDNDQLSNIKCSISEWSKKNITENVVSLYFQVHGEKTLADCIGTTIEAELLWGQKYIVEKLLNLSLEISPATYFRLNSLGAEELCKVVADLADVNENTTVLDLFCGSGCLALTLAKKCKQVVGIELIKANIMDAKRNAEINGIVNCEFIAGRTEDILDSVLNKLKGCNVTVIMDPPLTGVSTGLVRTLRKFKEAINLIYVCSNHKLPLKNLLDFSSVVRYWQKPIDTDPFLPLRIVPIDMCPHTLRSELVLHFKRFCVDDILSTKNDRPSKIYNNRKFRTKFNPRTSETVTSNIQPSTSGVGGLLDYLKKIEERAYQEGLAKGLERKAFQMGYSRGLQCATAANDDDKFKNNTSTNSDQ</sequence>
<reference evidence="8 9" key="1">
    <citation type="submission" date="2019-08" db="EMBL/GenBank/DDBJ databases">
        <title>The genome of the soybean aphid Biotype 1, its phylome, world population structure and adaptation to the North American continent.</title>
        <authorList>
            <person name="Giordano R."/>
            <person name="Donthu R.K."/>
            <person name="Hernandez A.G."/>
            <person name="Wright C.L."/>
            <person name="Zimin A.V."/>
        </authorList>
    </citation>
    <scope>NUCLEOTIDE SEQUENCE [LARGE SCALE GENOMIC DNA]</scope>
    <source>
        <tissue evidence="8">Whole aphids</tissue>
    </source>
</reference>
<evidence type="ECO:0000313" key="8">
    <source>
        <dbReference type="EMBL" id="KAE9531679.1"/>
    </source>
</evidence>
<keyword evidence="2 6" id="KW-0808">Transferase</keyword>
<dbReference type="EC" id="2.1.1.35" evidence="4"/>
<gene>
    <name evidence="8" type="ORF">AGLY_010885</name>
</gene>
<evidence type="ECO:0000256" key="5">
    <source>
        <dbReference type="ARBA" id="ARBA00047278"/>
    </source>
</evidence>
<dbReference type="GO" id="GO:0003723">
    <property type="term" value="F:RNA binding"/>
    <property type="evidence" value="ECO:0007669"/>
    <property type="project" value="TreeGrafter"/>
</dbReference>
<evidence type="ECO:0000259" key="7">
    <source>
        <dbReference type="Pfam" id="PF13847"/>
    </source>
</evidence>
<protein>
    <recommendedName>
        <fullName evidence="4">tRNA (uracil(54)-C(5))-methyltransferase</fullName>
        <ecNumber evidence="4">2.1.1.35</ecNumber>
    </recommendedName>
</protein>
<dbReference type="SUPFAM" id="SSF53335">
    <property type="entry name" value="S-adenosyl-L-methionine-dependent methyltransferases"/>
    <property type="match status" value="1"/>
</dbReference>
<dbReference type="EMBL" id="VYZN01000041">
    <property type="protein sequence ID" value="KAE9531679.1"/>
    <property type="molecule type" value="Genomic_DNA"/>
</dbReference>
<dbReference type="Gene3D" id="3.40.50.150">
    <property type="entry name" value="Vaccinia Virus protein VP39"/>
    <property type="match status" value="1"/>
</dbReference>
<dbReference type="InterPro" id="IPR025714">
    <property type="entry name" value="Methyltranfer_dom"/>
</dbReference>
<evidence type="ECO:0000256" key="4">
    <source>
        <dbReference type="ARBA" id="ARBA00033763"/>
    </source>
</evidence>
<keyword evidence="3 6" id="KW-0949">S-adenosyl-L-methionine</keyword>
<dbReference type="InterPro" id="IPR045850">
    <property type="entry name" value="TRM2_met"/>
</dbReference>
<feature type="binding site" evidence="6">
    <location>
        <position position="298"/>
    </location>
    <ligand>
        <name>S-adenosyl-L-methionine</name>
        <dbReference type="ChEBI" id="CHEBI:59789"/>
    </ligand>
</feature>
<organism evidence="8 9">
    <name type="scientific">Aphis glycines</name>
    <name type="common">Soybean aphid</name>
    <dbReference type="NCBI Taxonomy" id="307491"/>
    <lineage>
        <taxon>Eukaryota</taxon>
        <taxon>Metazoa</taxon>
        <taxon>Ecdysozoa</taxon>
        <taxon>Arthropoda</taxon>
        <taxon>Hexapoda</taxon>
        <taxon>Insecta</taxon>
        <taxon>Pterygota</taxon>
        <taxon>Neoptera</taxon>
        <taxon>Paraneoptera</taxon>
        <taxon>Hemiptera</taxon>
        <taxon>Sternorrhyncha</taxon>
        <taxon>Aphidomorpha</taxon>
        <taxon>Aphidoidea</taxon>
        <taxon>Aphididae</taxon>
        <taxon>Aphidini</taxon>
        <taxon>Aphis</taxon>
        <taxon>Aphis</taxon>
    </lineage>
</organism>
<comment type="caution">
    <text evidence="8">The sequence shown here is derived from an EMBL/GenBank/DDBJ whole genome shotgun (WGS) entry which is preliminary data.</text>
</comment>
<dbReference type="GO" id="GO:0006396">
    <property type="term" value="P:RNA processing"/>
    <property type="evidence" value="ECO:0007669"/>
    <property type="project" value="InterPro"/>
</dbReference>
<dbReference type="PANTHER" id="PTHR45904">
    <property type="entry name" value="TRNA (URACIL-5-)-METHYLTRANSFERASE"/>
    <property type="match status" value="1"/>
</dbReference>
<evidence type="ECO:0000256" key="1">
    <source>
        <dbReference type="ARBA" id="ARBA00022603"/>
    </source>
</evidence>
<dbReference type="GO" id="GO:0032259">
    <property type="term" value="P:methylation"/>
    <property type="evidence" value="ECO:0007669"/>
    <property type="project" value="UniProtKB-KW"/>
</dbReference>
<keyword evidence="9" id="KW-1185">Reference proteome</keyword>
<comment type="caution">
    <text evidence="6">Lacks conserved residue(s) required for the propagation of feature annotation.</text>
</comment>
<feature type="domain" description="Methyltransferase" evidence="7">
    <location>
        <begin position="220"/>
        <end position="286"/>
    </location>
</feature>
<dbReference type="Proteomes" id="UP000475862">
    <property type="component" value="Unassembled WGS sequence"/>
</dbReference>
<dbReference type="InterPro" id="IPR029063">
    <property type="entry name" value="SAM-dependent_MTases_sf"/>
</dbReference>
<dbReference type="Pfam" id="PF13847">
    <property type="entry name" value="Methyltransf_31"/>
    <property type="match status" value="1"/>
</dbReference>
<accession>A0A6G0TET9</accession>
<dbReference type="AlphaFoldDB" id="A0A6G0TET9"/>
<feature type="binding site" evidence="6">
    <location>
        <position position="249"/>
    </location>
    <ligand>
        <name>S-adenosyl-L-methionine</name>
        <dbReference type="ChEBI" id="CHEBI:59789"/>
    </ligand>
</feature>
<keyword evidence="1 6" id="KW-0489">Methyltransferase</keyword>
<evidence type="ECO:0000256" key="3">
    <source>
        <dbReference type="ARBA" id="ARBA00022691"/>
    </source>
</evidence>
<comment type="catalytic activity">
    <reaction evidence="5">
        <text>uridine(54) in tRNA + S-adenosyl-L-methionine = 5-methyluridine(54) in tRNA + S-adenosyl-L-homocysteine + H(+)</text>
        <dbReference type="Rhea" id="RHEA:42712"/>
        <dbReference type="Rhea" id="RHEA-COMP:10167"/>
        <dbReference type="Rhea" id="RHEA-COMP:10193"/>
        <dbReference type="ChEBI" id="CHEBI:15378"/>
        <dbReference type="ChEBI" id="CHEBI:57856"/>
        <dbReference type="ChEBI" id="CHEBI:59789"/>
        <dbReference type="ChEBI" id="CHEBI:65315"/>
        <dbReference type="ChEBI" id="CHEBI:74447"/>
        <dbReference type="EC" id="2.1.1.35"/>
    </reaction>
    <physiologicalReaction direction="left-to-right" evidence="5">
        <dbReference type="Rhea" id="RHEA:42713"/>
    </physiologicalReaction>
</comment>
<dbReference type="PANTHER" id="PTHR45904:SF2">
    <property type="entry name" value="TRNA (URACIL-5-)-METHYLTRANSFERASE HOMOLOG A"/>
    <property type="match status" value="1"/>
</dbReference>
<evidence type="ECO:0000256" key="6">
    <source>
        <dbReference type="PROSITE-ProRule" id="PRU01024"/>
    </source>
</evidence>
<dbReference type="OrthoDB" id="10250660at2759"/>
<comment type="similarity">
    <text evidence="6">Belongs to the class I-like SAM-binding methyltransferase superfamily. RNA M5U methyltransferase family.</text>
</comment>
<dbReference type="GO" id="GO:0030697">
    <property type="term" value="F:tRNA (uracil(54)-C5)-methyltransferase activity, S-adenosyl methionine-dependent"/>
    <property type="evidence" value="ECO:0007669"/>
    <property type="project" value="UniProtKB-EC"/>
</dbReference>